<dbReference type="RefSeq" id="WP_148601063.1">
    <property type="nucleotide sequence ID" value="NZ_VSLD01000004.1"/>
</dbReference>
<evidence type="ECO:0000256" key="1">
    <source>
        <dbReference type="ARBA" id="ARBA00004155"/>
    </source>
</evidence>
<evidence type="ECO:0000256" key="20">
    <source>
        <dbReference type="ARBA" id="ARBA00044919"/>
    </source>
</evidence>
<comment type="caution">
    <text evidence="28">The sequence shown here is derived from an EMBL/GenBank/DDBJ whole genome shotgun (WGS) entry which is preliminary data.</text>
</comment>
<feature type="transmembrane region" description="Helical" evidence="26">
    <location>
        <begin position="165"/>
        <end position="183"/>
    </location>
</feature>
<sequence>MNSSRAFLVWAAGVTAYLVAVTQRTTFGVAGLQATDRFDASASQLSIFTVVQLLVYAGLQVPVGVLVDRWGPRTLIVAGGILMILGQVQLAFAESVGAGIVGRLLVGAGDATTFISVLRLLPAWFPFHRIPVLTQWTGIIGQLGQIVSVIPFVAVLSTFGWEPAFLGAAALSVLAVLFAVIAIRDSPEAGSERSVQTLRETGASLAEAWRQPGTRLGLWTHFTIQFPGTVFVLMWGYPYLVRAEKLGEGPASVLMTLFVAVGILCGPFLGRYVGRHPLRRSTMVLAIAALIAGAWLAVLLQPGPAPLPLLVLLVIALAIGGPGSMIAFDFARTFNAAARLGTATGIVNIGGFLASLLSMFVIGVILDLLLGSGFSEGDLYALGSFRIAMAAQLVVLAVGVVNVVLIRRRVRRRMAEQGVVVPPVRDVIVRERARRREQKAARRRGGLGS</sequence>
<evidence type="ECO:0000256" key="3">
    <source>
        <dbReference type="ARBA" id="ARBA00008335"/>
    </source>
</evidence>
<proteinExistence type="inferred from homology"/>
<comment type="subcellular location">
    <subcellularLocation>
        <location evidence="2">Cell membrane</location>
        <topology evidence="2">Multi-pass membrane protein</topology>
    </subcellularLocation>
    <subcellularLocation>
        <location evidence="1">Lysosome membrane</location>
        <topology evidence="1">Multi-pass membrane protein</topology>
    </subcellularLocation>
</comment>
<dbReference type="GO" id="GO:0005765">
    <property type="term" value="C:lysosomal membrane"/>
    <property type="evidence" value="ECO:0007669"/>
    <property type="project" value="UniProtKB-SubCell"/>
</dbReference>
<evidence type="ECO:0000256" key="18">
    <source>
        <dbReference type="ARBA" id="ARBA00044903"/>
    </source>
</evidence>
<comment type="catalytic activity">
    <reaction evidence="9">
        <text>L-lysyl-L-alanine(out) = L-lysyl-L-alanine(in)</text>
        <dbReference type="Rhea" id="RHEA:79399"/>
        <dbReference type="ChEBI" id="CHEBI:229954"/>
    </reaction>
</comment>
<dbReference type="InterPro" id="IPR052187">
    <property type="entry name" value="MFSD1"/>
</dbReference>
<comment type="catalytic activity">
    <reaction evidence="18">
        <text>L-arginyl-glycine(out) = L-arginyl-glycine(in)</text>
        <dbReference type="Rhea" id="RHEA:79391"/>
        <dbReference type="ChEBI" id="CHEBI:229955"/>
    </reaction>
</comment>
<evidence type="ECO:0000256" key="25">
    <source>
        <dbReference type="ARBA" id="ARBA00046376"/>
    </source>
</evidence>
<comment type="catalytic activity">
    <reaction evidence="19">
        <text>L-histidyl-L-alpha-amino acid(out) = L-histidyl-L-alpha-amino acid(in)</text>
        <dbReference type="Rhea" id="RHEA:79379"/>
        <dbReference type="ChEBI" id="CHEBI:229964"/>
    </reaction>
</comment>
<evidence type="ECO:0000313" key="28">
    <source>
        <dbReference type="EMBL" id="TYC98587.1"/>
    </source>
</evidence>
<feature type="transmembrane region" description="Helical" evidence="26">
    <location>
        <begin position="340"/>
        <end position="365"/>
    </location>
</feature>
<evidence type="ECO:0000256" key="8">
    <source>
        <dbReference type="ARBA" id="ARBA00023228"/>
    </source>
</evidence>
<dbReference type="CDD" id="cd06174">
    <property type="entry name" value="MFS"/>
    <property type="match status" value="1"/>
</dbReference>
<comment type="catalytic activity">
    <reaction evidence="15">
        <text>L-aspartyl-L-lysine(out) = L-aspartyl-L-lysine(in)</text>
        <dbReference type="Rhea" id="RHEA:79411"/>
        <dbReference type="ChEBI" id="CHEBI:229953"/>
    </reaction>
</comment>
<dbReference type="EMBL" id="VSLD01000004">
    <property type="protein sequence ID" value="TYC98587.1"/>
    <property type="molecule type" value="Genomic_DNA"/>
</dbReference>
<comment type="catalytic activity">
    <reaction evidence="14">
        <text>L-alpha-aminoacyl-L-lysine(out) = L-alpha-aminoacyl-L-lysine(in)</text>
        <dbReference type="Rhea" id="RHEA:79383"/>
        <dbReference type="ChEBI" id="CHEBI:229966"/>
    </reaction>
</comment>
<keyword evidence="5 26" id="KW-0812">Transmembrane</keyword>
<feature type="transmembrane region" description="Helical" evidence="26">
    <location>
        <begin position="249"/>
        <end position="270"/>
    </location>
</feature>
<comment type="catalytic activity">
    <reaction evidence="16">
        <text>L-arginyl-L-alpha-amino acid(out) = L-arginyl-L-alpha-amino acid(in)</text>
        <dbReference type="Rhea" id="RHEA:79371"/>
        <dbReference type="ChEBI" id="CHEBI:84315"/>
    </reaction>
</comment>
<evidence type="ECO:0000256" key="13">
    <source>
        <dbReference type="ARBA" id="ARBA00044891"/>
    </source>
</evidence>
<comment type="subunit">
    <text evidence="25">Homodimer. Interacts with lysosomal protein GLMP (via lumenal domain); the interaction starts while both proteins are still in the endoplasmic reticulum and is required for stabilization of MFSD1 in lysosomes but has no direct effect on its targeting to lysosomes or transporter activity.</text>
</comment>
<feature type="transmembrane region" description="Helical" evidence="26">
    <location>
        <begin position="74"/>
        <end position="92"/>
    </location>
</feature>
<evidence type="ECO:0000256" key="5">
    <source>
        <dbReference type="ARBA" id="ARBA00022692"/>
    </source>
</evidence>
<organism evidence="28 29">
    <name type="scientific">Arthrobacter echini</name>
    <dbReference type="NCBI Taxonomy" id="1529066"/>
    <lineage>
        <taxon>Bacteria</taxon>
        <taxon>Bacillati</taxon>
        <taxon>Actinomycetota</taxon>
        <taxon>Actinomycetes</taxon>
        <taxon>Micrococcales</taxon>
        <taxon>Micrococcaceae</taxon>
        <taxon>Arthrobacter</taxon>
    </lineage>
</organism>
<keyword evidence="6 26" id="KW-1133">Transmembrane helix</keyword>
<evidence type="ECO:0000256" key="23">
    <source>
        <dbReference type="ARBA" id="ARBA00045018"/>
    </source>
</evidence>
<comment type="function">
    <text evidence="24">Lysosomal dipeptide uniporter that selectively exports lysine, arginine or histidine-containing dipeptides with a net positive charge from the lysosome lumen into the cytosol. Could play a role in a specific type of protein O-glycosylation indirectly regulating macrophages migration and tissue invasion. Also essential for liver homeostasis.</text>
</comment>
<feature type="transmembrane region" description="Helical" evidence="26">
    <location>
        <begin position="307"/>
        <end position="328"/>
    </location>
</feature>
<evidence type="ECO:0000256" key="9">
    <source>
        <dbReference type="ARBA" id="ARBA00044876"/>
    </source>
</evidence>
<name>A0A5D0XQ12_9MICC</name>
<evidence type="ECO:0000256" key="2">
    <source>
        <dbReference type="ARBA" id="ARBA00004651"/>
    </source>
</evidence>
<dbReference type="Gene3D" id="1.20.1250.20">
    <property type="entry name" value="MFS general substrate transporter like domains"/>
    <property type="match status" value="1"/>
</dbReference>
<feature type="transmembrane region" description="Helical" evidence="26">
    <location>
        <begin position="282"/>
        <end position="301"/>
    </location>
</feature>
<evidence type="ECO:0000256" key="22">
    <source>
        <dbReference type="ARBA" id="ARBA00044985"/>
    </source>
</evidence>
<evidence type="ECO:0000256" key="11">
    <source>
        <dbReference type="ARBA" id="ARBA00044881"/>
    </source>
</evidence>
<evidence type="ECO:0000256" key="7">
    <source>
        <dbReference type="ARBA" id="ARBA00023136"/>
    </source>
</evidence>
<feature type="domain" description="Major facilitator superfamily (MFS) profile" evidence="27">
    <location>
        <begin position="8"/>
        <end position="411"/>
    </location>
</feature>
<evidence type="ECO:0000256" key="16">
    <source>
        <dbReference type="ARBA" id="ARBA00044899"/>
    </source>
</evidence>
<protein>
    <recommendedName>
        <fullName evidence="22">Lysosomal dipeptide transporter MFSD1</fullName>
    </recommendedName>
    <alternativeName>
        <fullName evidence="23">Major facilitator superfamily domain-containing protein 1</fullName>
    </alternativeName>
</protein>
<feature type="transmembrane region" description="Helical" evidence="26">
    <location>
        <begin position="385"/>
        <end position="406"/>
    </location>
</feature>
<evidence type="ECO:0000256" key="19">
    <source>
        <dbReference type="ARBA" id="ARBA00044912"/>
    </source>
</evidence>
<reference evidence="28 29" key="1">
    <citation type="submission" date="2019-08" db="EMBL/GenBank/DDBJ databases">
        <title>Genone of Arthrobacter echini P9.</title>
        <authorList>
            <person name="Bowman J.P."/>
        </authorList>
    </citation>
    <scope>NUCLEOTIDE SEQUENCE [LARGE SCALE GENOMIC DNA]</scope>
    <source>
        <strain evidence="28 29">P9</strain>
    </source>
</reference>
<evidence type="ECO:0000256" key="4">
    <source>
        <dbReference type="ARBA" id="ARBA00022448"/>
    </source>
</evidence>
<dbReference type="PANTHER" id="PTHR23512:SF3">
    <property type="entry name" value="MAJOR FACILITATOR SUPERFAMILY DOMAIN-CONTAINING PROTEIN 1"/>
    <property type="match status" value="1"/>
</dbReference>
<evidence type="ECO:0000256" key="14">
    <source>
        <dbReference type="ARBA" id="ARBA00044893"/>
    </source>
</evidence>
<keyword evidence="29" id="KW-1185">Reference proteome</keyword>
<keyword evidence="7 26" id="KW-0472">Membrane</keyword>
<feature type="transmembrane region" description="Helical" evidence="26">
    <location>
        <begin position="104"/>
        <end position="127"/>
    </location>
</feature>
<comment type="catalytic activity">
    <reaction evidence="11">
        <text>L-alpha-aminoacyl-L-arginine(out) = L-alpha-aminoacyl-L-arginine(in)</text>
        <dbReference type="Rhea" id="RHEA:79367"/>
        <dbReference type="ChEBI" id="CHEBI:229968"/>
    </reaction>
</comment>
<dbReference type="PROSITE" id="PS50850">
    <property type="entry name" value="MFS"/>
    <property type="match status" value="1"/>
</dbReference>
<evidence type="ECO:0000256" key="24">
    <source>
        <dbReference type="ARBA" id="ARBA00045709"/>
    </source>
</evidence>
<comment type="catalytic activity">
    <reaction evidence="17">
        <text>L-lysyl-L-lysine(out) = L-lysyl-L-lysine(in)</text>
        <dbReference type="Rhea" id="RHEA:79403"/>
        <dbReference type="ChEBI" id="CHEBI:229956"/>
    </reaction>
</comment>
<dbReference type="InterPro" id="IPR011701">
    <property type="entry name" value="MFS"/>
</dbReference>
<comment type="similarity">
    <text evidence="3">Belongs to the major facilitator superfamily.</text>
</comment>
<keyword evidence="4" id="KW-0813">Transport</keyword>
<evidence type="ECO:0000256" key="12">
    <source>
        <dbReference type="ARBA" id="ARBA00044884"/>
    </source>
</evidence>
<evidence type="ECO:0000256" key="17">
    <source>
        <dbReference type="ARBA" id="ARBA00044900"/>
    </source>
</evidence>
<comment type="catalytic activity">
    <reaction evidence="10">
        <text>L-histidyl-glycine(out) = L-histidyl-glycine(in)</text>
        <dbReference type="Rhea" id="RHEA:79395"/>
        <dbReference type="ChEBI" id="CHEBI:229957"/>
    </reaction>
</comment>
<comment type="catalytic activity">
    <reaction evidence="12">
        <text>L-alpha-aminoacyl-L-histidine(out) = L-alpha-aminoacyl-L-histidine(in)</text>
        <dbReference type="Rhea" id="RHEA:79375"/>
        <dbReference type="ChEBI" id="CHEBI:229967"/>
    </reaction>
</comment>
<evidence type="ECO:0000256" key="15">
    <source>
        <dbReference type="ARBA" id="ARBA00044898"/>
    </source>
</evidence>
<dbReference type="SUPFAM" id="SSF103473">
    <property type="entry name" value="MFS general substrate transporter"/>
    <property type="match status" value="1"/>
</dbReference>
<feature type="transmembrane region" description="Helical" evidence="26">
    <location>
        <begin position="139"/>
        <end position="159"/>
    </location>
</feature>
<gene>
    <name evidence="28" type="ORF">FQ377_09700</name>
</gene>
<comment type="catalytic activity">
    <reaction evidence="20">
        <text>L-alanyl-L-lysine(out) = L-alanyl-L-lysine(in)</text>
        <dbReference type="Rhea" id="RHEA:79415"/>
        <dbReference type="ChEBI" id="CHEBI:192470"/>
    </reaction>
</comment>
<comment type="catalytic activity">
    <reaction evidence="21">
        <text>L-lysyl-glycine(out) = L-lysyl-glycine(in)</text>
        <dbReference type="Rhea" id="RHEA:79407"/>
        <dbReference type="ChEBI" id="CHEBI:191202"/>
    </reaction>
</comment>
<evidence type="ECO:0000256" key="6">
    <source>
        <dbReference type="ARBA" id="ARBA00022989"/>
    </source>
</evidence>
<dbReference type="InterPro" id="IPR020846">
    <property type="entry name" value="MFS_dom"/>
</dbReference>
<keyword evidence="8" id="KW-0458">Lysosome</keyword>
<evidence type="ECO:0000256" key="21">
    <source>
        <dbReference type="ARBA" id="ARBA00044924"/>
    </source>
</evidence>
<dbReference type="InterPro" id="IPR036259">
    <property type="entry name" value="MFS_trans_sf"/>
</dbReference>
<dbReference type="Pfam" id="PF07690">
    <property type="entry name" value="MFS_1"/>
    <property type="match status" value="1"/>
</dbReference>
<dbReference type="GO" id="GO:0022857">
    <property type="term" value="F:transmembrane transporter activity"/>
    <property type="evidence" value="ECO:0007669"/>
    <property type="project" value="InterPro"/>
</dbReference>
<evidence type="ECO:0000259" key="27">
    <source>
        <dbReference type="PROSITE" id="PS50850"/>
    </source>
</evidence>
<dbReference type="PANTHER" id="PTHR23512">
    <property type="entry name" value="MAJOR FACILITATOR SUPERFAMILY DOMAIN-CONTAINING PROTEIN 1"/>
    <property type="match status" value="1"/>
</dbReference>
<dbReference type="GO" id="GO:0005886">
    <property type="term" value="C:plasma membrane"/>
    <property type="evidence" value="ECO:0007669"/>
    <property type="project" value="UniProtKB-SubCell"/>
</dbReference>
<dbReference type="AlphaFoldDB" id="A0A5D0XQ12"/>
<accession>A0A5D0XQ12</accession>
<evidence type="ECO:0000256" key="10">
    <source>
        <dbReference type="ARBA" id="ARBA00044878"/>
    </source>
</evidence>
<comment type="catalytic activity">
    <reaction evidence="13">
        <text>L-lysyl-L-alpha-amino acid(out) = L-lysyl-L-alpha-amino acid(in)</text>
        <dbReference type="Rhea" id="RHEA:79387"/>
        <dbReference type="ChEBI" id="CHEBI:229965"/>
    </reaction>
</comment>
<feature type="transmembrane region" description="Helical" evidence="26">
    <location>
        <begin position="216"/>
        <end position="237"/>
    </location>
</feature>
<feature type="transmembrane region" description="Helical" evidence="26">
    <location>
        <begin position="46"/>
        <end position="67"/>
    </location>
</feature>
<evidence type="ECO:0000256" key="26">
    <source>
        <dbReference type="SAM" id="Phobius"/>
    </source>
</evidence>
<dbReference type="Proteomes" id="UP000323410">
    <property type="component" value="Unassembled WGS sequence"/>
</dbReference>
<dbReference type="OrthoDB" id="4332123at2"/>
<evidence type="ECO:0000313" key="29">
    <source>
        <dbReference type="Proteomes" id="UP000323410"/>
    </source>
</evidence>